<keyword evidence="2" id="KW-1133">Transmembrane helix</keyword>
<organism evidence="4 5">
    <name type="scientific">Candidatus Roizmanbacteria bacterium GW2011_GWC2_35_12</name>
    <dbReference type="NCBI Taxonomy" id="1618485"/>
    <lineage>
        <taxon>Bacteria</taxon>
        <taxon>Candidatus Roizmaniibacteriota</taxon>
    </lineage>
</organism>
<evidence type="ECO:0000313" key="5">
    <source>
        <dbReference type="Proteomes" id="UP000034127"/>
    </source>
</evidence>
<dbReference type="PANTHER" id="PTHR24256">
    <property type="entry name" value="TRYPTASE-RELATED"/>
    <property type="match status" value="1"/>
</dbReference>
<dbReference type="Pfam" id="PF00089">
    <property type="entry name" value="Trypsin"/>
    <property type="match status" value="1"/>
</dbReference>
<dbReference type="AlphaFoldDB" id="A0A0G0BT19"/>
<feature type="transmembrane region" description="Helical" evidence="2">
    <location>
        <begin position="12"/>
        <end position="29"/>
    </location>
</feature>
<evidence type="ECO:0000256" key="2">
    <source>
        <dbReference type="SAM" id="Phobius"/>
    </source>
</evidence>
<dbReference type="InterPro" id="IPR043504">
    <property type="entry name" value="Peptidase_S1_PA_chymotrypsin"/>
</dbReference>
<dbReference type="SUPFAM" id="SSF50494">
    <property type="entry name" value="Trypsin-like serine proteases"/>
    <property type="match status" value="1"/>
</dbReference>
<dbReference type="InterPro" id="IPR009003">
    <property type="entry name" value="Peptidase_S1_PA"/>
</dbReference>
<dbReference type="InterPro" id="IPR001254">
    <property type="entry name" value="Trypsin_dom"/>
</dbReference>
<evidence type="ECO:0000256" key="1">
    <source>
        <dbReference type="ARBA" id="ARBA00023157"/>
    </source>
</evidence>
<dbReference type="EMBL" id="LBPX01000026">
    <property type="protein sequence ID" value="KKP66911.1"/>
    <property type="molecule type" value="Genomic_DNA"/>
</dbReference>
<keyword evidence="2" id="KW-0812">Transmembrane</keyword>
<feature type="domain" description="Peptidase S1" evidence="3">
    <location>
        <begin position="49"/>
        <end position="277"/>
    </location>
</feature>
<dbReference type="GO" id="GO:0004252">
    <property type="term" value="F:serine-type endopeptidase activity"/>
    <property type="evidence" value="ECO:0007669"/>
    <property type="project" value="InterPro"/>
</dbReference>
<protein>
    <recommendedName>
        <fullName evidence="3">Peptidase S1 domain-containing protein</fullName>
    </recommendedName>
</protein>
<dbReference type="InterPro" id="IPR051487">
    <property type="entry name" value="Ser/Thr_Proteases_Immune/Dev"/>
</dbReference>
<dbReference type="Gene3D" id="2.40.10.10">
    <property type="entry name" value="Trypsin-like serine proteases"/>
    <property type="match status" value="1"/>
</dbReference>
<keyword evidence="1" id="KW-1015">Disulfide bond</keyword>
<keyword evidence="2" id="KW-0472">Membrane</keyword>
<dbReference type="Proteomes" id="UP000034127">
    <property type="component" value="Unassembled WGS sequence"/>
</dbReference>
<gene>
    <name evidence="4" type="ORF">UR63_C0026G0004</name>
</gene>
<comment type="caution">
    <text evidence="4">The sequence shown here is derived from an EMBL/GenBank/DDBJ whole genome shotgun (WGS) entry which is preliminary data.</text>
</comment>
<reference evidence="4 5" key="1">
    <citation type="journal article" date="2015" name="Nature">
        <title>rRNA introns, odd ribosomes, and small enigmatic genomes across a large radiation of phyla.</title>
        <authorList>
            <person name="Brown C.T."/>
            <person name="Hug L.A."/>
            <person name="Thomas B.C."/>
            <person name="Sharon I."/>
            <person name="Castelle C.J."/>
            <person name="Singh A."/>
            <person name="Wilkins M.J."/>
            <person name="Williams K.H."/>
            <person name="Banfield J.F."/>
        </authorList>
    </citation>
    <scope>NUCLEOTIDE SEQUENCE [LARGE SCALE GENOMIC DNA]</scope>
</reference>
<name>A0A0G0BT19_9BACT</name>
<dbReference type="SMART" id="SM00020">
    <property type="entry name" value="Tryp_SPc"/>
    <property type="match status" value="1"/>
</dbReference>
<proteinExistence type="predicted"/>
<accession>A0A0G0BT19</accession>
<evidence type="ECO:0000259" key="3">
    <source>
        <dbReference type="PROSITE" id="PS50240"/>
    </source>
</evidence>
<sequence length="373" mass="42145">MKSIAKFCFSKKYLYILLVVVLLITYLLFSNSTVKQKNVIQSKAAPPAIIGGQDVKPGEFPEVTLIRGFNDEYDSICTGTLIAPRWVLTVTHCLGDEWKEIYVSVGITNKSEINKSLIRAIKRFTFFPGFPFNDVGLILLGREVSGVKYPKLPNFDLDRDIFKKGNLTTAVGWGFVGYTPVISPTPMLPIETDKLQKIVVPIYSDIKDDFLKYRFFTIGEPGKQIIDSADSGGPVFYKKNNTLYLIGINSYIESRDQILNAVVNVAKYTDWINKQILKYTSVYPTLTPAPFVLNNNYDEEWKICSHFKTVDECDQMSGLFGCGFQTICNVCMPWNHTDIDYDDCQGIIEKINKIKLTVTPTSTPKPTIINRGR</sequence>
<evidence type="ECO:0000313" key="4">
    <source>
        <dbReference type="EMBL" id="KKP66911.1"/>
    </source>
</evidence>
<dbReference type="PROSITE" id="PS50240">
    <property type="entry name" value="TRYPSIN_DOM"/>
    <property type="match status" value="1"/>
</dbReference>
<dbReference type="GO" id="GO:0006508">
    <property type="term" value="P:proteolysis"/>
    <property type="evidence" value="ECO:0007669"/>
    <property type="project" value="InterPro"/>
</dbReference>